<dbReference type="EMBL" id="GDRN01058580">
    <property type="protein sequence ID" value="JAI65578.1"/>
    <property type="molecule type" value="Transcribed_RNA"/>
</dbReference>
<dbReference type="EMBL" id="GDRN01058581">
    <property type="protein sequence ID" value="JAI65577.1"/>
    <property type="molecule type" value="Transcribed_RNA"/>
</dbReference>
<accession>A0A0P4WNB0</accession>
<feature type="compositionally biased region" description="Low complexity" evidence="2">
    <location>
        <begin position="563"/>
        <end position="579"/>
    </location>
</feature>
<feature type="compositionally biased region" description="Low complexity" evidence="2">
    <location>
        <begin position="115"/>
        <end position="126"/>
    </location>
</feature>
<dbReference type="EMBL" id="GDRN01058576">
    <property type="protein sequence ID" value="JAI65581.1"/>
    <property type="molecule type" value="Transcribed_RNA"/>
</dbReference>
<dbReference type="PROSITE" id="PS50297">
    <property type="entry name" value="ANK_REP_REGION"/>
    <property type="match status" value="3"/>
</dbReference>
<dbReference type="Pfam" id="PF12796">
    <property type="entry name" value="Ank_2"/>
    <property type="match status" value="1"/>
</dbReference>
<evidence type="ECO:0000256" key="1">
    <source>
        <dbReference type="PROSITE-ProRule" id="PRU00023"/>
    </source>
</evidence>
<evidence type="ECO:0000313" key="3">
    <source>
        <dbReference type="EMBL" id="JAI65578.1"/>
    </source>
</evidence>
<dbReference type="PROSITE" id="PS50088">
    <property type="entry name" value="ANK_REPEAT"/>
    <property type="match status" value="3"/>
</dbReference>
<dbReference type="InterPro" id="IPR036770">
    <property type="entry name" value="Ankyrin_rpt-contain_sf"/>
</dbReference>
<feature type="compositionally biased region" description="Polar residues" evidence="2">
    <location>
        <begin position="508"/>
        <end position="531"/>
    </location>
</feature>
<dbReference type="SUPFAM" id="SSF48403">
    <property type="entry name" value="Ankyrin repeat"/>
    <property type="match status" value="1"/>
</dbReference>
<dbReference type="PRINTS" id="PR01415">
    <property type="entry name" value="ANKYRIN"/>
</dbReference>
<proteinExistence type="predicted"/>
<dbReference type="GO" id="GO:0005654">
    <property type="term" value="C:nucleoplasm"/>
    <property type="evidence" value="ECO:0007669"/>
    <property type="project" value="TreeGrafter"/>
</dbReference>
<feature type="compositionally biased region" description="Low complexity" evidence="2">
    <location>
        <begin position="586"/>
        <end position="603"/>
    </location>
</feature>
<evidence type="ECO:0000256" key="2">
    <source>
        <dbReference type="SAM" id="MobiDB-lite"/>
    </source>
</evidence>
<dbReference type="SMART" id="SM00248">
    <property type="entry name" value="ANK"/>
    <property type="match status" value="3"/>
</dbReference>
<feature type="compositionally biased region" description="Basic residues" evidence="2">
    <location>
        <begin position="1"/>
        <end position="11"/>
    </location>
</feature>
<sequence>MVRPVHSKRKLFIASKEQKENDPAESELRNKIPSEHQGLTDSSNSLNIGCQKKTGFSGNSGVGTHSKTMVGWAEDVTTAHHTPSRPVMPMSERQQIALLMQLSSPSPPDKADVNRSSSPRTPSTPSFGRGVNKRNERGETPLHVAAIKGDSDRISQLISQGADVNATDYAGWSPLHEACNRGFYEVSKVLIEAGADVNAKGLDNDTPLHDACINNHFKLVRLLLRCGAGVDVVNRRGKTPRDVCRSPGIIALIEAAAQGFIQELGSSSGEELPQPYLGGSCTSMSRRTPPANKSSEDKPGGGPGSPRVTLRLPNAVTRTPEKPRIHDSKNIMENNEDVYEFKCSKDEGRGEEEEDKAAAGGPPRPESGPTEDKGDKRGREGEPEEDEEARKKRKKEEAKDVAVKGVGRGGGRPAGNSDKNVKSGGRGGTSGNNTGAGGPKQSTTTNAPPGGEQRKSPMGSAANSPKPPSTKNGGDSSDTEDDVKSESSSGAGPKVPPLKIVLGGGTEQEPNTRNGKNSSNRQLPYVVNTSSGEEKEVPVDGKEPGVTVKVNCDTEEQGGAGSSSGSEKGSGTRITRSQRGSGGGNSSSAEESTTASTSVVKQEVTVKVEESARPTTTMDDAVHPRKRKLKMKEPECDPPAVSLVDQPMTNCYETFLNIRKQIERRRENLRPVQPKPPQGFKDYLMNRCSYVLAGNATSRLSVPIMSPPASLSQLLKELFTDQEKERYRLRLQHLIEKEKLVLSVEQEILRVHGRAARALANQALPFSVCTFLKDEEVYNIISPEQEKDGNARSRYNGRLFLSWLQDVDDKWDKIKEFMVLRHHNEAESLHAVQRMDWEWKLKELGDCDANSRPHIDDLHVPMVHVSDDFDLLPE</sequence>
<dbReference type="EMBL" id="GDRN01058577">
    <property type="protein sequence ID" value="JAI65580.1"/>
    <property type="molecule type" value="Transcribed_RNA"/>
</dbReference>
<feature type="compositionally biased region" description="Basic and acidic residues" evidence="2">
    <location>
        <begin position="532"/>
        <end position="543"/>
    </location>
</feature>
<dbReference type="EMBL" id="GDRN01058579">
    <property type="protein sequence ID" value="JAI65579.1"/>
    <property type="molecule type" value="Transcribed_RNA"/>
</dbReference>
<feature type="region of interest" description="Disordered" evidence="2">
    <location>
        <begin position="266"/>
        <end position="642"/>
    </location>
</feature>
<dbReference type="InterPro" id="IPR002110">
    <property type="entry name" value="Ankyrin_rpt"/>
</dbReference>
<feature type="repeat" description="ANK" evidence="1">
    <location>
        <begin position="170"/>
        <end position="202"/>
    </location>
</feature>
<feature type="compositionally biased region" description="Basic and acidic residues" evidence="2">
    <location>
        <begin position="16"/>
        <end position="34"/>
    </location>
</feature>
<dbReference type="AlphaFoldDB" id="A0A0P4WNB0"/>
<organism evidence="3">
    <name type="scientific">Scylla olivacea</name>
    <name type="common">Orange mud crab</name>
    <name type="synonym">Cancer olivacea</name>
    <dbReference type="NCBI Taxonomy" id="85551"/>
    <lineage>
        <taxon>Eukaryota</taxon>
        <taxon>Metazoa</taxon>
        <taxon>Ecdysozoa</taxon>
        <taxon>Arthropoda</taxon>
        <taxon>Crustacea</taxon>
        <taxon>Multicrustacea</taxon>
        <taxon>Malacostraca</taxon>
        <taxon>Eumalacostraca</taxon>
        <taxon>Eucarida</taxon>
        <taxon>Decapoda</taxon>
        <taxon>Pleocyemata</taxon>
        <taxon>Brachyura</taxon>
        <taxon>Eubrachyura</taxon>
        <taxon>Portunoidea</taxon>
        <taxon>Portunidae</taxon>
        <taxon>Portuninae</taxon>
        <taxon>Scylla</taxon>
    </lineage>
</organism>
<feature type="repeat" description="ANK" evidence="1">
    <location>
        <begin position="203"/>
        <end position="235"/>
    </location>
</feature>
<dbReference type="PANTHER" id="PTHR24149:SF14">
    <property type="entry name" value="ANKYRIN REPEAT DOMAIN 12"/>
    <property type="match status" value="1"/>
</dbReference>
<dbReference type="Pfam" id="PF00023">
    <property type="entry name" value="Ank"/>
    <property type="match status" value="1"/>
</dbReference>
<dbReference type="Gene3D" id="1.25.40.20">
    <property type="entry name" value="Ankyrin repeat-containing domain"/>
    <property type="match status" value="1"/>
</dbReference>
<feature type="compositionally biased region" description="Basic and acidic residues" evidence="2">
    <location>
        <begin position="339"/>
        <end position="348"/>
    </location>
</feature>
<feature type="region of interest" description="Disordered" evidence="2">
    <location>
        <begin position="102"/>
        <end position="139"/>
    </location>
</feature>
<reference evidence="3" key="1">
    <citation type="submission" date="2015-09" db="EMBL/GenBank/DDBJ databases">
        <title>Scylla olivacea transcriptome.</title>
        <authorList>
            <person name="Ikhwanuddin M."/>
        </authorList>
    </citation>
    <scope>NUCLEOTIDE SEQUENCE</scope>
</reference>
<feature type="compositionally biased region" description="Basic and acidic residues" evidence="2">
    <location>
        <begin position="370"/>
        <end position="381"/>
    </location>
</feature>
<feature type="compositionally biased region" description="Basic and acidic residues" evidence="2">
    <location>
        <begin position="319"/>
        <end position="330"/>
    </location>
</feature>
<feature type="region of interest" description="Disordered" evidence="2">
    <location>
        <begin position="1"/>
        <end position="45"/>
    </location>
</feature>
<name>A0A0P4WNB0_SCYOL</name>
<dbReference type="InterPro" id="IPR053210">
    <property type="entry name" value="ANKRD12"/>
</dbReference>
<feature type="compositionally biased region" description="Gly residues" evidence="2">
    <location>
        <begin position="424"/>
        <end position="438"/>
    </location>
</feature>
<keyword evidence="1" id="KW-0040">ANK repeat</keyword>
<protein>
    <submittedName>
        <fullName evidence="3">Uncharacterized protein</fullName>
    </submittedName>
</protein>
<feature type="repeat" description="ANK" evidence="1">
    <location>
        <begin position="137"/>
        <end position="169"/>
    </location>
</feature>
<dbReference type="PANTHER" id="PTHR24149">
    <property type="entry name" value="ANKYRIN REPEAT DOMAIN-CONTAINING PROTEIN 12"/>
    <property type="match status" value="1"/>
</dbReference>